<reference evidence="1" key="1">
    <citation type="submission" date="2022-03" db="EMBL/GenBank/DDBJ databases">
        <title>A functionally conserved STORR gene fusion in Papaver species that diverged 16.8 million years ago.</title>
        <authorList>
            <person name="Catania T."/>
        </authorList>
    </citation>
    <scope>NUCLEOTIDE SEQUENCE</scope>
    <source>
        <strain evidence="1">S-191538</strain>
    </source>
</reference>
<keyword evidence="2" id="KW-1185">Reference proteome</keyword>
<accession>A0AA42AY63</accession>
<protein>
    <submittedName>
        <fullName evidence="1">Uncharacterized protein</fullName>
    </submittedName>
</protein>
<organism evidence="1 2">
    <name type="scientific">Papaver nudicaule</name>
    <name type="common">Iceland poppy</name>
    <dbReference type="NCBI Taxonomy" id="74823"/>
    <lineage>
        <taxon>Eukaryota</taxon>
        <taxon>Viridiplantae</taxon>
        <taxon>Streptophyta</taxon>
        <taxon>Embryophyta</taxon>
        <taxon>Tracheophyta</taxon>
        <taxon>Spermatophyta</taxon>
        <taxon>Magnoliopsida</taxon>
        <taxon>Ranunculales</taxon>
        <taxon>Papaveraceae</taxon>
        <taxon>Papaveroideae</taxon>
        <taxon>Papaver</taxon>
    </lineage>
</organism>
<evidence type="ECO:0000313" key="1">
    <source>
        <dbReference type="EMBL" id="MCL7044593.1"/>
    </source>
</evidence>
<dbReference type="InterPro" id="IPR055336">
    <property type="entry name" value="At4g00755-like"/>
</dbReference>
<evidence type="ECO:0000313" key="2">
    <source>
        <dbReference type="Proteomes" id="UP001177140"/>
    </source>
</evidence>
<sequence length="302" mass="34342">IASGFSRSLCLKLFPDTSCAIKAIEENNIIEPLDVVTTSSVEVEKLKKNHRVYALLARGLAPSLTTDCIFEAISASSTDRYLEENIHNIMELRDRVNGRPYYWSSMGEGNPEVPETLTFKLVSKLCLITEINIQPFQDLFDYDHPIYSARAVRFRMGHVREPQRRTNLVRDYRAGRRSIENDVVWTHTSENFTMVQESCLQNFKLPEPVLAIGGLLQIELLGRVQLASDDLFYLCVSCVQVVGRPLTDDFLAVLIDNSGKCILKYNQKTAIFNNSNPSASALPRPTYRSRFERITRGLVNRF</sequence>
<dbReference type="Proteomes" id="UP001177140">
    <property type="component" value="Unassembled WGS sequence"/>
</dbReference>
<dbReference type="EMBL" id="JAJJMA010259750">
    <property type="protein sequence ID" value="MCL7044593.1"/>
    <property type="molecule type" value="Genomic_DNA"/>
</dbReference>
<feature type="non-terminal residue" evidence="1">
    <location>
        <position position="1"/>
    </location>
</feature>
<gene>
    <name evidence="1" type="ORF">MKW94_002000</name>
</gene>
<proteinExistence type="predicted"/>
<dbReference type="PANTHER" id="PTHR39741:SF2">
    <property type="entry name" value="F-BOX DOMAIN-CONTAINING PROTEIN"/>
    <property type="match status" value="1"/>
</dbReference>
<name>A0AA42AY63_PAPNU</name>
<dbReference type="PANTHER" id="PTHR39741">
    <property type="entry name" value="F-BOX DOMAIN CONTAINING PROTEIN, EXPRESSED"/>
    <property type="match status" value="1"/>
</dbReference>
<comment type="caution">
    <text evidence="1">The sequence shown here is derived from an EMBL/GenBank/DDBJ whole genome shotgun (WGS) entry which is preliminary data.</text>
</comment>
<dbReference type="AlphaFoldDB" id="A0AA42AY63"/>